<keyword evidence="2" id="KW-0808">Transferase</keyword>
<evidence type="ECO:0000313" key="2">
    <source>
        <dbReference type="EMBL" id="QVK23673.1"/>
    </source>
</evidence>
<dbReference type="EMBL" id="CP074572">
    <property type="protein sequence ID" value="QVK23673.1"/>
    <property type="molecule type" value="Genomic_DNA"/>
</dbReference>
<feature type="domain" description="Polysaccharide pyruvyl transferase" evidence="1">
    <location>
        <begin position="13"/>
        <end position="230"/>
    </location>
</feature>
<dbReference type="Pfam" id="PF04230">
    <property type="entry name" value="PS_pyruv_trans"/>
    <property type="match status" value="1"/>
</dbReference>
<dbReference type="GO" id="GO:0016740">
    <property type="term" value="F:transferase activity"/>
    <property type="evidence" value="ECO:0007669"/>
    <property type="project" value="UniProtKB-KW"/>
</dbReference>
<dbReference type="RefSeq" id="WP_213682291.1">
    <property type="nucleotide sequence ID" value="NZ_CP074572.1"/>
</dbReference>
<keyword evidence="3" id="KW-1185">Reference proteome</keyword>
<evidence type="ECO:0000313" key="3">
    <source>
        <dbReference type="Proteomes" id="UP000676428"/>
    </source>
</evidence>
<organism evidence="2 3">
    <name type="scientific">Shewanella dokdonensis</name>
    <dbReference type="NCBI Taxonomy" id="712036"/>
    <lineage>
        <taxon>Bacteria</taxon>
        <taxon>Pseudomonadati</taxon>
        <taxon>Pseudomonadota</taxon>
        <taxon>Gammaproteobacteria</taxon>
        <taxon>Alteromonadales</taxon>
        <taxon>Shewanellaceae</taxon>
        <taxon>Shewanella</taxon>
    </lineage>
</organism>
<name>A0ABX8DG21_9GAMM</name>
<accession>A0ABX8DG21</accession>
<proteinExistence type="predicted"/>
<sequence>MAIEPLAPMQVIFERAKRGGAQIIVAGCGVGPLGDTWLNSSIATILRLADIRVYRDARSRDYAQQIGVDTSLDVVAEDPAFTWLASVAEQLPEHTPNSERRVLLLGLRDFPYHEYASHIPRSEALAIRDNYERVVLEALTQLVSKQPDLVIRPLPMCTNHFGADDRWFYRRLFRNQTALAPALDYSLLGPEMPPLDYCKAFKRADALLAMRFHSLVFGLGLGVNSVAMDYTLGKGKVYSLAEKFDVPLLDMKDLNVEQLVTSLENALDAQCVSSISMKQLTFSTSLLAKMQELEK</sequence>
<dbReference type="PANTHER" id="PTHR36836:SF1">
    <property type="entry name" value="COLANIC ACID BIOSYNTHESIS PROTEIN WCAK"/>
    <property type="match status" value="1"/>
</dbReference>
<protein>
    <submittedName>
        <fullName evidence="2">Polysaccharide pyruvyl transferase family protein</fullName>
    </submittedName>
</protein>
<dbReference type="PANTHER" id="PTHR36836">
    <property type="entry name" value="COLANIC ACID BIOSYNTHESIS PROTEIN WCAK"/>
    <property type="match status" value="1"/>
</dbReference>
<gene>
    <name evidence="2" type="ORF">KHX94_02855</name>
</gene>
<dbReference type="InterPro" id="IPR007345">
    <property type="entry name" value="Polysacch_pyruvyl_Trfase"/>
</dbReference>
<dbReference type="Proteomes" id="UP000676428">
    <property type="component" value="Chromosome"/>
</dbReference>
<evidence type="ECO:0000259" key="1">
    <source>
        <dbReference type="Pfam" id="PF04230"/>
    </source>
</evidence>
<reference evidence="2 3" key="1">
    <citation type="journal article" date="2012" name="Int. J. Syst. Evol. Microbiol.">
        <title>Shewanella dokdonensis sp. nov., isolated from seawater.</title>
        <authorList>
            <person name="Sung H.R."/>
            <person name="Yoon J.H."/>
            <person name="Ghim S.Y."/>
        </authorList>
    </citation>
    <scope>NUCLEOTIDE SEQUENCE [LARGE SCALE GENOMIC DNA]</scope>
    <source>
        <strain evidence="2 3">DSM 23626</strain>
    </source>
</reference>